<reference evidence="1 2" key="1">
    <citation type="journal article" date="2016" name="Front. Microbiol.">
        <title>Comprehensive Phylogenetic Analysis of Bovine Non-aureus Staphylococci Species Based on Whole-Genome Sequencing.</title>
        <authorList>
            <person name="Naushad S."/>
            <person name="Barkema H.W."/>
            <person name="Luby C."/>
            <person name="Condas L.A."/>
            <person name="Nobrega D.B."/>
            <person name="Carson D.A."/>
            <person name="De Buck J."/>
        </authorList>
    </citation>
    <scope>NUCLEOTIDE SEQUENCE [LARGE SCALE GENOMIC DNA]</scope>
    <source>
        <strain evidence="1 2">SNUC 1388</strain>
    </source>
</reference>
<proteinExistence type="predicted"/>
<dbReference type="Proteomes" id="UP000283576">
    <property type="component" value="Unassembled WGS sequence"/>
</dbReference>
<dbReference type="EMBL" id="QXRZ01000004">
    <property type="protein sequence ID" value="RIL42925.1"/>
    <property type="molecule type" value="Genomic_DNA"/>
</dbReference>
<organism evidence="1 2">
    <name type="scientific">Staphylococcus gallinarum</name>
    <dbReference type="NCBI Taxonomy" id="1293"/>
    <lineage>
        <taxon>Bacteria</taxon>
        <taxon>Bacillati</taxon>
        <taxon>Bacillota</taxon>
        <taxon>Bacilli</taxon>
        <taxon>Bacillales</taxon>
        <taxon>Staphylococcaceae</taxon>
        <taxon>Staphylococcus</taxon>
    </lineage>
</organism>
<dbReference type="RefSeq" id="WP_107512446.1">
    <property type="nucleotide sequence ID" value="NZ_JANILE010000004.1"/>
</dbReference>
<gene>
    <name evidence="1" type="ORF">BUZ01_08700</name>
</gene>
<sequence>MSERDIYMHDIRDVFGKLKYQSYDELSDVDRMILSFAFSPQYSDVEIKYMLEELGEKTKYQPVFTKEQIRRILERRTISKFK</sequence>
<dbReference type="AlphaFoldDB" id="A0A3A0H3N9"/>
<evidence type="ECO:0000313" key="2">
    <source>
        <dbReference type="Proteomes" id="UP000283576"/>
    </source>
</evidence>
<name>A0A3A0H3N9_STAGA</name>
<comment type="caution">
    <text evidence="1">The sequence shown here is derived from an EMBL/GenBank/DDBJ whole genome shotgun (WGS) entry which is preliminary data.</text>
</comment>
<protein>
    <submittedName>
        <fullName evidence="1">Uncharacterized protein</fullName>
    </submittedName>
</protein>
<evidence type="ECO:0000313" key="1">
    <source>
        <dbReference type="EMBL" id="RIL42925.1"/>
    </source>
</evidence>
<accession>A0A3A0H3N9</accession>